<dbReference type="Proteomes" id="UP001519343">
    <property type="component" value="Unassembled WGS sequence"/>
</dbReference>
<keyword evidence="4" id="KW-1185">Reference proteome</keyword>
<feature type="domain" description="SLH" evidence="2">
    <location>
        <begin position="515"/>
        <end position="578"/>
    </location>
</feature>
<feature type="domain" description="SLH" evidence="2">
    <location>
        <begin position="635"/>
        <end position="690"/>
    </location>
</feature>
<comment type="caution">
    <text evidence="3">The sequence shown here is derived from an EMBL/GenBank/DDBJ whole genome shotgun (WGS) entry which is preliminary data.</text>
</comment>
<dbReference type="InterPro" id="IPR003343">
    <property type="entry name" value="Big_2"/>
</dbReference>
<protein>
    <submittedName>
        <fullName evidence="3">Uncharacterized protein YjdB</fullName>
    </submittedName>
</protein>
<evidence type="ECO:0000256" key="1">
    <source>
        <dbReference type="SAM" id="SignalP"/>
    </source>
</evidence>
<dbReference type="SUPFAM" id="SSF49373">
    <property type="entry name" value="Invasin/intimin cell-adhesion fragments"/>
    <property type="match status" value="3"/>
</dbReference>
<evidence type="ECO:0000259" key="2">
    <source>
        <dbReference type="PROSITE" id="PS51272"/>
    </source>
</evidence>
<feature type="signal peptide" evidence="1">
    <location>
        <begin position="1"/>
        <end position="25"/>
    </location>
</feature>
<evidence type="ECO:0000313" key="4">
    <source>
        <dbReference type="Proteomes" id="UP001519343"/>
    </source>
</evidence>
<dbReference type="RefSeq" id="WP_209807936.1">
    <property type="nucleotide sequence ID" value="NZ_JAGGKT010000001.1"/>
</dbReference>
<dbReference type="SMART" id="SM00635">
    <property type="entry name" value="BID_2"/>
    <property type="match status" value="3"/>
</dbReference>
<dbReference type="Pfam" id="PF00395">
    <property type="entry name" value="SLH"/>
    <property type="match status" value="3"/>
</dbReference>
<name>A0ABS4GIS8_9BACL</name>
<dbReference type="Gene3D" id="2.60.40.1080">
    <property type="match status" value="3"/>
</dbReference>
<dbReference type="PANTHER" id="PTHR43308:SF5">
    <property type="entry name" value="S-LAYER PROTEIN _ PEPTIDOGLYCAN ENDO-BETA-N-ACETYLGLUCOSAMINIDASE"/>
    <property type="match status" value="1"/>
</dbReference>
<accession>A0ABS4GIS8</accession>
<dbReference type="EMBL" id="JAGGKT010000001">
    <property type="protein sequence ID" value="MBP1930156.1"/>
    <property type="molecule type" value="Genomic_DNA"/>
</dbReference>
<dbReference type="PANTHER" id="PTHR43308">
    <property type="entry name" value="OUTER MEMBRANE PROTEIN ALPHA-RELATED"/>
    <property type="match status" value="1"/>
</dbReference>
<proteinExistence type="predicted"/>
<organism evidence="3 4">
    <name type="scientific">Ammoniphilus resinae</name>
    <dbReference type="NCBI Taxonomy" id="861532"/>
    <lineage>
        <taxon>Bacteria</taxon>
        <taxon>Bacillati</taxon>
        <taxon>Bacillota</taxon>
        <taxon>Bacilli</taxon>
        <taxon>Bacillales</taxon>
        <taxon>Paenibacillaceae</taxon>
        <taxon>Aneurinibacillus group</taxon>
        <taxon>Ammoniphilus</taxon>
    </lineage>
</organism>
<evidence type="ECO:0000313" key="3">
    <source>
        <dbReference type="EMBL" id="MBP1930156.1"/>
    </source>
</evidence>
<sequence>MKRHVIPLWYAVLCMMIFFSAFQPAAVYAAKTAGEKVELNHTSLTLTVGDEPVTLTAKVLPEKANQEVRWTSVNPAVAKVSEEGKVTPLSEGKTTIVATSLSGGKTAFCTVTVHPQYKKVTGLTLDKAALTLTVGKDPATLVPRIQPNNATNQKVNWVSTNPTVAKVDANGKVTPVAIGSATVIATTVDGGYTAACQVKVVGVAVTGISLNQKNVTLSHDGSITLRATVLPIDASNKNVKWSSSNTAVATVNSSGTVIARSTGTAMITAETEDGKKKAYATVTVISRITNVFIEWESDSKVTVTWNGTSGSVKAQLKKGSHLEKSVTTSSRKATFSNLEKYTQYGLYIDGQYIKSFRIYDLVNRDVEDLVFKRNDSSSVTATWRGTSGSVKIELKKDDRVVDSVTTSRRSVTFDDLDDDVEYNLYIDGKYAGSFTIEDLNQVKNFDLKNVTASSVSMSWDGTTGSVEVELRKNNRKVDSLTTRSRYASFSHLDADTRYEIYIDDAFIRSFKTDDYKPQTFWDIRNHWARQDIENLVTLGILEGFPDGTFRPDQTVSKEEFVTMLVRAREYTIQKGSTGFRDISSDRWSAPFIYTAIKQNIIVSDDYGSRFNPNHAATREEMAVMAARALKLRANSSAADFTDRDQIDNKGLVGAAVKAKIIYGYPDHSFRPNASLTRAEAAAVINRVIRY</sequence>
<dbReference type="InterPro" id="IPR001119">
    <property type="entry name" value="SLH_dom"/>
</dbReference>
<dbReference type="Pfam" id="PF02368">
    <property type="entry name" value="Big_2"/>
    <property type="match status" value="3"/>
</dbReference>
<gene>
    <name evidence="3" type="ORF">J2Z37_000143</name>
</gene>
<dbReference type="InterPro" id="IPR051465">
    <property type="entry name" value="Cell_Envelope_Struct_Comp"/>
</dbReference>
<reference evidence="3 4" key="1">
    <citation type="submission" date="2021-03" db="EMBL/GenBank/DDBJ databases">
        <title>Genomic Encyclopedia of Type Strains, Phase IV (KMG-IV): sequencing the most valuable type-strain genomes for metagenomic binning, comparative biology and taxonomic classification.</title>
        <authorList>
            <person name="Goeker M."/>
        </authorList>
    </citation>
    <scope>NUCLEOTIDE SEQUENCE [LARGE SCALE GENOMIC DNA]</scope>
    <source>
        <strain evidence="3 4">DSM 24738</strain>
    </source>
</reference>
<feature type="chain" id="PRO_5046778203" evidence="1">
    <location>
        <begin position="26"/>
        <end position="690"/>
    </location>
</feature>
<keyword evidence="1" id="KW-0732">Signal</keyword>
<dbReference type="PROSITE" id="PS51272">
    <property type="entry name" value="SLH"/>
    <property type="match status" value="3"/>
</dbReference>
<feature type="domain" description="SLH" evidence="2">
    <location>
        <begin position="579"/>
        <end position="634"/>
    </location>
</feature>
<dbReference type="InterPro" id="IPR008964">
    <property type="entry name" value="Invasin/intimin_cell_adhesion"/>
</dbReference>